<dbReference type="PROSITE" id="PS50231">
    <property type="entry name" value="RICIN_B_LECTIN"/>
    <property type="match status" value="1"/>
</dbReference>
<keyword evidence="3" id="KW-1185">Reference proteome</keyword>
<sequence length="163" mass="18511">DRQRFTFEDGQLKLFDDKCVTAVAKPKALGQNELNQTLRDESLALDAALQDCTGLQEQRMAFRPDGTIHLEMQDSLCLDWDAGAFFLSEQVNFYRCNEQQNQVWAKVQPAAVALWTYWPLFKMHCLAFQGQEVKAVPYVAGDCPKWQWSFATSALVHGDACLT</sequence>
<dbReference type="SUPFAM" id="SSF50370">
    <property type="entry name" value="Ricin B-like lectins"/>
    <property type="match status" value="1"/>
</dbReference>
<feature type="domain" description="Ricin B lectin" evidence="1">
    <location>
        <begin position="47"/>
        <end position="131"/>
    </location>
</feature>
<dbReference type="Proteomes" id="UP000601435">
    <property type="component" value="Unassembled WGS sequence"/>
</dbReference>
<dbReference type="AlphaFoldDB" id="A0A812VYP1"/>
<evidence type="ECO:0000259" key="1">
    <source>
        <dbReference type="Pfam" id="PF00652"/>
    </source>
</evidence>
<proteinExistence type="predicted"/>
<name>A0A812VYP1_9DINO</name>
<dbReference type="InterPro" id="IPR035992">
    <property type="entry name" value="Ricin_B-like_lectins"/>
</dbReference>
<dbReference type="Gene3D" id="2.80.10.50">
    <property type="match status" value="1"/>
</dbReference>
<gene>
    <name evidence="2" type="primary">Bola1</name>
    <name evidence="2" type="ORF">SNEC2469_LOCUS18912</name>
</gene>
<dbReference type="EMBL" id="CAJNJA010032082">
    <property type="protein sequence ID" value="CAE7663625.1"/>
    <property type="molecule type" value="Genomic_DNA"/>
</dbReference>
<feature type="non-terminal residue" evidence="2">
    <location>
        <position position="1"/>
    </location>
</feature>
<dbReference type="InterPro" id="IPR000772">
    <property type="entry name" value="Ricin_B_lectin"/>
</dbReference>
<accession>A0A812VYP1</accession>
<organism evidence="2 3">
    <name type="scientific">Symbiodinium necroappetens</name>
    <dbReference type="NCBI Taxonomy" id="1628268"/>
    <lineage>
        <taxon>Eukaryota</taxon>
        <taxon>Sar</taxon>
        <taxon>Alveolata</taxon>
        <taxon>Dinophyceae</taxon>
        <taxon>Suessiales</taxon>
        <taxon>Symbiodiniaceae</taxon>
        <taxon>Symbiodinium</taxon>
    </lineage>
</organism>
<dbReference type="Pfam" id="PF00652">
    <property type="entry name" value="Ricin_B_lectin"/>
    <property type="match status" value="1"/>
</dbReference>
<evidence type="ECO:0000313" key="3">
    <source>
        <dbReference type="Proteomes" id="UP000601435"/>
    </source>
</evidence>
<reference evidence="2" key="1">
    <citation type="submission" date="2021-02" db="EMBL/GenBank/DDBJ databases">
        <authorList>
            <person name="Dougan E. K."/>
            <person name="Rhodes N."/>
            <person name="Thang M."/>
            <person name="Chan C."/>
        </authorList>
    </citation>
    <scope>NUCLEOTIDE SEQUENCE</scope>
</reference>
<comment type="caution">
    <text evidence="2">The sequence shown here is derived from an EMBL/GenBank/DDBJ whole genome shotgun (WGS) entry which is preliminary data.</text>
</comment>
<evidence type="ECO:0000313" key="2">
    <source>
        <dbReference type="EMBL" id="CAE7663625.1"/>
    </source>
</evidence>
<feature type="non-terminal residue" evidence="2">
    <location>
        <position position="163"/>
    </location>
</feature>
<protein>
    <submittedName>
        <fullName evidence="2">Bola1 protein</fullName>
    </submittedName>
</protein>